<proteinExistence type="predicted"/>
<dbReference type="Pfam" id="PF07081">
    <property type="entry name" value="DUF1349"/>
    <property type="match status" value="1"/>
</dbReference>
<accession>A0A0N7MMI3</accession>
<dbReference type="EMBL" id="LN890538">
    <property type="protein sequence ID" value="CUS25201.1"/>
    <property type="molecule type" value="Genomic_DNA"/>
</dbReference>
<dbReference type="PIRSF" id="PIRSF022704">
    <property type="entry name" value="UCP022704"/>
    <property type="match status" value="1"/>
</dbReference>
<evidence type="ECO:0000313" key="2">
    <source>
        <dbReference type="Proteomes" id="UP000236544"/>
    </source>
</evidence>
<dbReference type="Gene3D" id="2.60.120.200">
    <property type="match status" value="1"/>
</dbReference>
<protein>
    <submittedName>
        <fullName evidence="1">LAQU0S34e00188g1_1</fullName>
    </submittedName>
</protein>
<dbReference type="SUPFAM" id="SSF49899">
    <property type="entry name" value="Concanavalin A-like lectins/glucanases"/>
    <property type="match status" value="1"/>
</dbReference>
<dbReference type="InterPro" id="IPR009784">
    <property type="entry name" value="DUF1349"/>
</dbReference>
<dbReference type="PANTHER" id="PTHR35332">
    <property type="entry name" value="REGULATION OF ENOLASE PROTEIN 1"/>
    <property type="match status" value="1"/>
</dbReference>
<dbReference type="PANTHER" id="PTHR35332:SF2">
    <property type="entry name" value="REGULATION OF ENOLASE PROTEIN 1"/>
    <property type="match status" value="1"/>
</dbReference>
<dbReference type="InterPro" id="IPR013320">
    <property type="entry name" value="ConA-like_dom_sf"/>
</dbReference>
<gene>
    <name evidence="1" type="ORF">LAQU0_S34e00188g</name>
</gene>
<dbReference type="OrthoDB" id="42525at2759"/>
<dbReference type="InterPro" id="IPR015987">
    <property type="entry name" value="UCP022704"/>
</dbReference>
<keyword evidence="2" id="KW-1185">Reference proteome</keyword>
<reference evidence="2" key="1">
    <citation type="submission" date="2015-10" db="EMBL/GenBank/DDBJ databases">
        <authorList>
            <person name="Devillers H."/>
        </authorList>
    </citation>
    <scope>NUCLEOTIDE SEQUENCE [LARGE SCALE GENOMIC DNA]</scope>
</reference>
<sequence>MVNSPWSEGSWLNAPSQVKIENGDLKITTDENTDFWRQTFYGFTRDSGHFFGIKTGSSFTAELRVQGSYESLYDQAGIMVRIDSENWIKAGVEVSDGQKMLSSVLTTGCSDWATAVYDGNAYDFWLRVTVENGVLRLQVSSDKKRWPLVRLAPFPRSDEYLVGPMACTPERGGLNVTFSDWKLTPPLNKELHDLS</sequence>
<evidence type="ECO:0000313" key="1">
    <source>
        <dbReference type="EMBL" id="CUS25201.1"/>
    </source>
</evidence>
<organism evidence="1 2">
    <name type="scientific">Lachancea quebecensis</name>
    <dbReference type="NCBI Taxonomy" id="1654605"/>
    <lineage>
        <taxon>Eukaryota</taxon>
        <taxon>Fungi</taxon>
        <taxon>Dikarya</taxon>
        <taxon>Ascomycota</taxon>
        <taxon>Saccharomycotina</taxon>
        <taxon>Saccharomycetes</taxon>
        <taxon>Saccharomycetales</taxon>
        <taxon>Saccharomycetaceae</taxon>
        <taxon>Lachancea</taxon>
    </lineage>
</organism>
<name>A0A0N7MMI3_9SACH</name>
<dbReference type="Proteomes" id="UP000236544">
    <property type="component" value="Unassembled WGS sequence"/>
</dbReference>
<dbReference type="AlphaFoldDB" id="A0A0N7MMI3"/>